<evidence type="ECO:0000256" key="6">
    <source>
        <dbReference type="ARBA" id="ARBA00023128"/>
    </source>
</evidence>
<organism evidence="8 9">
    <name type="scientific">Penelope pileata</name>
    <dbReference type="NCBI Taxonomy" id="1118817"/>
    <lineage>
        <taxon>Eukaryota</taxon>
        <taxon>Metazoa</taxon>
        <taxon>Chordata</taxon>
        <taxon>Craniata</taxon>
        <taxon>Vertebrata</taxon>
        <taxon>Euteleostomi</taxon>
        <taxon>Archelosauria</taxon>
        <taxon>Archosauria</taxon>
        <taxon>Dinosauria</taxon>
        <taxon>Saurischia</taxon>
        <taxon>Theropoda</taxon>
        <taxon>Coelurosauria</taxon>
        <taxon>Aves</taxon>
        <taxon>Neognathae</taxon>
        <taxon>Galloanserae</taxon>
        <taxon>Galliformes</taxon>
        <taxon>Cracidae</taxon>
        <taxon>Penelope</taxon>
    </lineage>
</organism>
<gene>
    <name evidence="8" type="primary">Ddit4</name>
    <name evidence="8" type="ORF">PENPIL_R15502</name>
</gene>
<dbReference type="Pfam" id="PF07809">
    <property type="entry name" value="RTP801_C"/>
    <property type="match status" value="1"/>
</dbReference>
<evidence type="ECO:0000256" key="1">
    <source>
        <dbReference type="ARBA" id="ARBA00004173"/>
    </source>
</evidence>
<evidence type="ECO:0000256" key="7">
    <source>
        <dbReference type="ARBA" id="ARBA00040168"/>
    </source>
</evidence>
<accession>A0A851PAN2</accession>
<evidence type="ECO:0000256" key="3">
    <source>
        <dbReference type="ARBA" id="ARBA00010670"/>
    </source>
</evidence>
<dbReference type="Gene3D" id="3.90.470.40">
    <property type="entry name" value="RTP801-like"/>
    <property type="match status" value="1"/>
</dbReference>
<dbReference type="InterPro" id="IPR038281">
    <property type="entry name" value="RTP801-like_C_sf"/>
</dbReference>
<protein>
    <recommendedName>
        <fullName evidence="7">DNA damage-inducible transcript 4 protein</fullName>
    </recommendedName>
</protein>
<dbReference type="OrthoDB" id="10018535at2759"/>
<evidence type="ECO:0000256" key="2">
    <source>
        <dbReference type="ARBA" id="ARBA00004496"/>
    </source>
</evidence>
<proteinExistence type="inferred from homology"/>
<evidence type="ECO:0000313" key="9">
    <source>
        <dbReference type="Proteomes" id="UP000613066"/>
    </source>
</evidence>
<evidence type="ECO:0000256" key="4">
    <source>
        <dbReference type="ARBA" id="ARBA00022490"/>
    </source>
</evidence>
<keyword evidence="4" id="KW-0963">Cytoplasm</keyword>
<dbReference type="GO" id="GO:0006915">
    <property type="term" value="P:apoptotic process"/>
    <property type="evidence" value="ECO:0007669"/>
    <property type="project" value="UniProtKB-KW"/>
</dbReference>
<dbReference type="InterPro" id="IPR012918">
    <property type="entry name" value="RTP801-like"/>
</dbReference>
<evidence type="ECO:0000256" key="5">
    <source>
        <dbReference type="ARBA" id="ARBA00022703"/>
    </source>
</evidence>
<dbReference type="EMBL" id="WBMW01006495">
    <property type="protein sequence ID" value="NXC51331.1"/>
    <property type="molecule type" value="Genomic_DNA"/>
</dbReference>
<comment type="subcellular location">
    <subcellularLocation>
        <location evidence="2">Cytoplasm</location>
    </subcellularLocation>
    <subcellularLocation>
        <location evidence="1">Mitochondrion</location>
    </subcellularLocation>
</comment>
<dbReference type="GO" id="GO:0005739">
    <property type="term" value="C:mitochondrion"/>
    <property type="evidence" value="ECO:0007669"/>
    <property type="project" value="UniProtKB-SubCell"/>
</dbReference>
<dbReference type="Proteomes" id="UP000613066">
    <property type="component" value="Unassembled WGS sequence"/>
</dbReference>
<dbReference type="FunFam" id="3.90.470.40:FF:000001">
    <property type="entry name" value="DNA damage-inducible transcript 4 protein"/>
    <property type="match status" value="1"/>
</dbReference>
<name>A0A851PAN2_9GALL</name>
<reference evidence="8" key="1">
    <citation type="submission" date="2019-09" db="EMBL/GenBank/DDBJ databases">
        <title>Bird 10,000 Genomes (B10K) Project - Family phase.</title>
        <authorList>
            <person name="Zhang G."/>
        </authorList>
    </citation>
    <scope>NUCLEOTIDE SEQUENCE</scope>
    <source>
        <strain evidence="8">B10K-DU-001-08</strain>
        <tissue evidence="8">Muscle</tissue>
    </source>
</reference>
<feature type="non-terminal residue" evidence="8">
    <location>
        <position position="1"/>
    </location>
</feature>
<keyword evidence="6" id="KW-0496">Mitochondrion</keyword>
<keyword evidence="5" id="KW-0053">Apoptosis</keyword>
<dbReference type="PANTHER" id="PTHR12478:SF7">
    <property type="entry name" value="DNA DAMAGE-INDUCIBLE TRANSCRIPT 4 PROTEIN"/>
    <property type="match status" value="1"/>
</dbReference>
<comment type="similarity">
    <text evidence="3">Belongs to the DDIT4 family.</text>
</comment>
<sequence length="194" mass="21204">MRRLWKRLSGGERGCPESSDCESLSSALCPADPELADRASLPDLELLHDPEDELLSAQLLELVQATLGRAPLGAQRCSRLLMPAQLAAQVRTELLRLACSEPCGLRGALLDLCVEHGKACHDVGHIAVDPAVVPTFQLTLVLRLDSRLWPKIQGLLASAPALSPRFSQSLRLSTGFRVMKKKLYSSEQLLIEEC</sequence>
<dbReference type="GO" id="GO:0032007">
    <property type="term" value="P:negative regulation of TOR signaling"/>
    <property type="evidence" value="ECO:0007669"/>
    <property type="project" value="TreeGrafter"/>
</dbReference>
<dbReference type="AlphaFoldDB" id="A0A851PAN2"/>
<comment type="caution">
    <text evidence="8">The sequence shown here is derived from an EMBL/GenBank/DDBJ whole genome shotgun (WGS) entry which is preliminary data.</text>
</comment>
<feature type="non-terminal residue" evidence="8">
    <location>
        <position position="194"/>
    </location>
</feature>
<dbReference type="PANTHER" id="PTHR12478">
    <property type="entry name" value="DNA-DAMAGE-INDUCIBLE TRANSCRIPT 4 PROTEIN DDIT4"/>
    <property type="match status" value="1"/>
</dbReference>
<keyword evidence="9" id="KW-1185">Reference proteome</keyword>
<evidence type="ECO:0000313" key="8">
    <source>
        <dbReference type="EMBL" id="NXC51331.1"/>
    </source>
</evidence>
<dbReference type="GO" id="GO:0001666">
    <property type="term" value="P:response to hypoxia"/>
    <property type="evidence" value="ECO:0007669"/>
    <property type="project" value="TreeGrafter"/>
</dbReference>
<dbReference type="GO" id="GO:0071889">
    <property type="term" value="F:14-3-3 protein binding"/>
    <property type="evidence" value="ECO:0007669"/>
    <property type="project" value="TreeGrafter"/>
</dbReference>